<evidence type="ECO:0000256" key="2">
    <source>
        <dbReference type="ARBA" id="ARBA00022737"/>
    </source>
</evidence>
<organism evidence="4 5">
    <name type="scientific">Rhododendron williamsianum</name>
    <dbReference type="NCBI Taxonomy" id="262921"/>
    <lineage>
        <taxon>Eukaryota</taxon>
        <taxon>Viridiplantae</taxon>
        <taxon>Streptophyta</taxon>
        <taxon>Embryophyta</taxon>
        <taxon>Tracheophyta</taxon>
        <taxon>Spermatophyta</taxon>
        <taxon>Magnoliopsida</taxon>
        <taxon>eudicotyledons</taxon>
        <taxon>Gunneridae</taxon>
        <taxon>Pentapetalae</taxon>
        <taxon>asterids</taxon>
        <taxon>Ericales</taxon>
        <taxon>Ericaceae</taxon>
        <taxon>Ericoideae</taxon>
        <taxon>Rhodoreae</taxon>
        <taxon>Rhododendron</taxon>
    </lineage>
</organism>
<dbReference type="PROSITE" id="PS51375">
    <property type="entry name" value="PPR"/>
    <property type="match status" value="8"/>
</dbReference>
<dbReference type="NCBIfam" id="TIGR00756">
    <property type="entry name" value="PPR"/>
    <property type="match status" value="8"/>
</dbReference>
<dbReference type="Gene3D" id="1.25.40.10">
    <property type="entry name" value="Tetratricopeptide repeat domain"/>
    <property type="match status" value="4"/>
</dbReference>
<proteinExistence type="inferred from homology"/>
<dbReference type="EMBL" id="QEFC01001217">
    <property type="protein sequence ID" value="KAE9459025.1"/>
    <property type="molecule type" value="Genomic_DNA"/>
</dbReference>
<feature type="non-terminal residue" evidence="4">
    <location>
        <position position="1"/>
    </location>
</feature>
<dbReference type="Pfam" id="PF13041">
    <property type="entry name" value="PPR_2"/>
    <property type="match status" value="2"/>
</dbReference>
<dbReference type="Pfam" id="PF12854">
    <property type="entry name" value="PPR_1"/>
    <property type="match status" value="2"/>
</dbReference>
<keyword evidence="5" id="KW-1185">Reference proteome</keyword>
<sequence>MRKSTTINSTKALSFFFTHQSIHTSPPLSQWKPRHEYKLTRPDLVDRICRLLVLSRHDAISNLSFDFSDDVVDAVLVKLRLNPNACLELFKLASKQQKYRPDIKSYCKIVHILSKGRMFDETRAYLNELVGFVKNKKLSLVVWVELVKVYREFSFSPTVFDMIMKVYAKKGLTGCALHVFDEMSKSGRMPSLQSCNSLLSSLVRNGELYTVFVVYEQMVRVGIVPDVCTFTIMVDACCRCGRVGKAFELVKEMEGLGFEPNVVTYHCLINGYVELGDGYCKVCKMEEAEKVLQDMKQVPSFTMDERAYGVLIDAYCRNGRMDEALRMKDEMLGLGLEMNLFICNSIINGYCKLGQVHEAEGLVISMSSWKLKPDSYTYNTLLDGYCREGHTTEAFSICDKMIEEHIEPSIVTYNTLLKGLCRRGAFADALQLWHLLLKRGVALNEVSYGIILDGFLKMENSEGALMLWKHVLARGFATRIVFKTMVNGLCRMGRITEVEEILEKMKELDY</sequence>
<feature type="repeat" description="PPR" evidence="3">
    <location>
        <begin position="409"/>
        <end position="443"/>
    </location>
</feature>
<accession>A0A6A4LMJ9</accession>
<dbReference type="PANTHER" id="PTHR47933">
    <property type="entry name" value="PENTATRICOPEPTIDE REPEAT-CONTAINING PROTEIN 1, MITOCHONDRIAL"/>
    <property type="match status" value="1"/>
</dbReference>
<dbReference type="AlphaFoldDB" id="A0A6A4LMJ9"/>
<dbReference type="Pfam" id="PF01535">
    <property type="entry name" value="PPR"/>
    <property type="match status" value="3"/>
</dbReference>
<comment type="caution">
    <text evidence="4">The sequence shown here is derived from an EMBL/GenBank/DDBJ whole genome shotgun (WGS) entry which is preliminary data.</text>
</comment>
<dbReference type="InterPro" id="IPR051240">
    <property type="entry name" value="Mito_RNA-Proc/Resp"/>
</dbReference>
<comment type="similarity">
    <text evidence="1">Belongs to the PPR family. P subfamily.</text>
</comment>
<name>A0A6A4LMJ9_9ERIC</name>
<feature type="repeat" description="PPR" evidence="3">
    <location>
        <begin position="478"/>
        <end position="510"/>
    </location>
</feature>
<protein>
    <recommendedName>
        <fullName evidence="6">Pentacotripeptide-repeat region of PRORP domain-containing protein</fullName>
    </recommendedName>
</protein>
<dbReference type="PANTHER" id="PTHR47933:SF11">
    <property type="entry name" value="PENTATRICOPEPTIDE REPEAT-CONTAINING PROTEIN 2"/>
    <property type="match status" value="1"/>
</dbReference>
<feature type="repeat" description="PPR" evidence="3">
    <location>
        <begin position="156"/>
        <end position="190"/>
    </location>
</feature>
<feature type="repeat" description="PPR" evidence="3">
    <location>
        <begin position="191"/>
        <end position="225"/>
    </location>
</feature>
<evidence type="ECO:0000313" key="5">
    <source>
        <dbReference type="Proteomes" id="UP000428333"/>
    </source>
</evidence>
<evidence type="ECO:0000313" key="4">
    <source>
        <dbReference type="EMBL" id="KAE9459025.1"/>
    </source>
</evidence>
<evidence type="ECO:0000256" key="1">
    <source>
        <dbReference type="ARBA" id="ARBA00007626"/>
    </source>
</evidence>
<keyword evidence="2" id="KW-0677">Repeat</keyword>
<feature type="repeat" description="PPR" evidence="3">
    <location>
        <begin position="304"/>
        <end position="338"/>
    </location>
</feature>
<feature type="repeat" description="PPR" evidence="3">
    <location>
        <begin position="339"/>
        <end position="373"/>
    </location>
</feature>
<dbReference type="Proteomes" id="UP000428333">
    <property type="component" value="Linkage Group LG05"/>
</dbReference>
<evidence type="ECO:0008006" key="6">
    <source>
        <dbReference type="Google" id="ProtNLM"/>
    </source>
</evidence>
<dbReference type="InterPro" id="IPR002885">
    <property type="entry name" value="PPR_rpt"/>
</dbReference>
<feature type="repeat" description="PPR" evidence="3">
    <location>
        <begin position="374"/>
        <end position="408"/>
    </location>
</feature>
<dbReference type="OrthoDB" id="185373at2759"/>
<gene>
    <name evidence="4" type="ORF">C3L33_09071</name>
</gene>
<dbReference type="InterPro" id="IPR011990">
    <property type="entry name" value="TPR-like_helical_dom_sf"/>
</dbReference>
<dbReference type="GO" id="GO:0003729">
    <property type="term" value="F:mRNA binding"/>
    <property type="evidence" value="ECO:0007669"/>
    <property type="project" value="TreeGrafter"/>
</dbReference>
<reference evidence="4 5" key="1">
    <citation type="journal article" date="2019" name="Genome Biol. Evol.">
        <title>The Rhododendron genome and chromosomal organization provide insight into shared whole-genome duplications across the heath family (Ericaceae).</title>
        <authorList>
            <person name="Soza V.L."/>
            <person name="Lindsley D."/>
            <person name="Waalkes A."/>
            <person name="Ramage E."/>
            <person name="Patwardhan R.P."/>
            <person name="Burton J.N."/>
            <person name="Adey A."/>
            <person name="Kumar A."/>
            <person name="Qiu R."/>
            <person name="Shendure J."/>
            <person name="Hall B."/>
        </authorList>
    </citation>
    <scope>NUCLEOTIDE SEQUENCE [LARGE SCALE GENOMIC DNA]</scope>
    <source>
        <strain evidence="4">RSF 1966-606</strain>
    </source>
</reference>
<feature type="repeat" description="PPR" evidence="3">
    <location>
        <begin position="226"/>
        <end position="260"/>
    </location>
</feature>
<evidence type="ECO:0000256" key="3">
    <source>
        <dbReference type="PROSITE-ProRule" id="PRU00708"/>
    </source>
</evidence>